<dbReference type="Proteomes" id="UP000340077">
    <property type="component" value="Unassembled WGS sequence"/>
</dbReference>
<dbReference type="EMBL" id="BGZH01000001">
    <property type="protein sequence ID" value="GBO83161.1"/>
    <property type="molecule type" value="Genomic_DNA"/>
</dbReference>
<comment type="caution">
    <text evidence="2">The sequence shown here is derived from an EMBL/GenBank/DDBJ whole genome shotgun (WGS) entry which is preliminary data.</text>
</comment>
<reference evidence="2 3" key="1">
    <citation type="journal article" date="2019" name="J. Gen. Appl. Microbiol.">
        <title>Aerobic degradation of cis-dichloroethene by the marine bacterium Marinobacter salsuginis strain 5N-3.</title>
        <authorList>
            <person name="Inoue Y."/>
            <person name="Fukunaga Y."/>
            <person name="Katsumata H."/>
            <person name="Ohji S."/>
            <person name="Hosoyama A."/>
            <person name="Mori K."/>
            <person name="Ando K."/>
        </authorList>
    </citation>
    <scope>NUCLEOTIDE SEQUENCE [LARGE SCALE GENOMIC DNA]</scope>
    <source>
        <strain evidence="2 3">5N-3</strain>
    </source>
</reference>
<dbReference type="PANTHER" id="PTHR32309">
    <property type="entry name" value="TYROSINE-PROTEIN KINASE"/>
    <property type="match status" value="1"/>
</dbReference>
<dbReference type="InterPro" id="IPR050445">
    <property type="entry name" value="Bact_polysacc_biosynth/exp"/>
</dbReference>
<feature type="transmembrane region" description="Helical" evidence="1">
    <location>
        <begin position="270"/>
        <end position="289"/>
    </location>
</feature>
<gene>
    <name evidence="2" type="ORF">MS5N3_06120</name>
</gene>
<keyword evidence="3" id="KW-1185">Reference proteome</keyword>
<keyword evidence="1" id="KW-0472">Membrane</keyword>
<dbReference type="PANTHER" id="PTHR32309:SF31">
    <property type="entry name" value="CAPSULAR EXOPOLYSACCHARIDE FAMILY"/>
    <property type="match status" value="1"/>
</dbReference>
<protein>
    <recommendedName>
        <fullName evidence="4">Polysaccharide chain length determinant N-terminal domain-containing protein</fullName>
    </recommendedName>
</protein>
<dbReference type="RefSeq" id="WP_153633669.1">
    <property type="nucleotide sequence ID" value="NZ_BGZH01000001.1"/>
</dbReference>
<evidence type="ECO:0008006" key="4">
    <source>
        <dbReference type="Google" id="ProtNLM"/>
    </source>
</evidence>
<evidence type="ECO:0000256" key="1">
    <source>
        <dbReference type="SAM" id="Phobius"/>
    </source>
</evidence>
<evidence type="ECO:0000313" key="2">
    <source>
        <dbReference type="EMBL" id="GBO83161.1"/>
    </source>
</evidence>
<name>A0A5M3PJT6_9GAMM</name>
<evidence type="ECO:0000313" key="3">
    <source>
        <dbReference type="Proteomes" id="UP000340077"/>
    </source>
</evidence>
<feature type="transmembrane region" description="Helical" evidence="1">
    <location>
        <begin position="29"/>
        <end position="47"/>
    </location>
</feature>
<accession>A0A5M3PJT6</accession>
<organism evidence="2 3">
    <name type="scientific">Marinobacter salsuginis</name>
    <dbReference type="NCBI Taxonomy" id="418719"/>
    <lineage>
        <taxon>Bacteria</taxon>
        <taxon>Pseudomonadati</taxon>
        <taxon>Pseudomonadota</taxon>
        <taxon>Gammaproteobacteria</taxon>
        <taxon>Pseudomonadales</taxon>
        <taxon>Marinobacteraceae</taxon>
        <taxon>Marinobacter</taxon>
    </lineage>
</organism>
<sequence>MNYVGARIKNTVPRPSCISYVQGVVSGRFALCIIFLFLGCGAVLSLMNHVPVYKASVVIEIINARSNLELSEEINYNEKPLITAYSESISQDVAILEMVLRSDGFVEYFKEQVIKEKCEPRLNNLLGSSPKCISENGREVSDVSVLETEMSLEKFKQSVDLWKRQGSPTAVLSLKNQSPAESKRLANLLASELDNYLRGLDLDFRKGRLSNLLKHSNSRITSATSNLMHDKIEQEVNKILIIEAREHYVLRILDPATLPKTPLFPRKSDVFLFVLGCAAVFLSLYLAFIRESRR</sequence>
<dbReference type="AlphaFoldDB" id="A0A5M3PJT6"/>
<keyword evidence="1" id="KW-1133">Transmembrane helix</keyword>
<proteinExistence type="predicted"/>
<keyword evidence="1" id="KW-0812">Transmembrane</keyword>